<evidence type="ECO:0000256" key="1">
    <source>
        <dbReference type="SAM" id="MobiDB-lite"/>
    </source>
</evidence>
<evidence type="ECO:0000313" key="3">
    <source>
        <dbReference type="Proteomes" id="UP000267821"/>
    </source>
</evidence>
<protein>
    <submittedName>
        <fullName evidence="2">Uncharacterized protein</fullName>
    </submittedName>
</protein>
<dbReference type="AlphaFoldDB" id="A0A3N4LY79"/>
<organism evidence="2 3">
    <name type="scientific">Terfezia boudieri ATCC MYA-4762</name>
    <dbReference type="NCBI Taxonomy" id="1051890"/>
    <lineage>
        <taxon>Eukaryota</taxon>
        <taxon>Fungi</taxon>
        <taxon>Dikarya</taxon>
        <taxon>Ascomycota</taxon>
        <taxon>Pezizomycotina</taxon>
        <taxon>Pezizomycetes</taxon>
        <taxon>Pezizales</taxon>
        <taxon>Pezizaceae</taxon>
        <taxon>Terfezia</taxon>
    </lineage>
</organism>
<reference evidence="2 3" key="1">
    <citation type="journal article" date="2018" name="Nat. Ecol. Evol.">
        <title>Pezizomycetes genomes reveal the molecular basis of ectomycorrhizal truffle lifestyle.</title>
        <authorList>
            <person name="Murat C."/>
            <person name="Payen T."/>
            <person name="Noel B."/>
            <person name="Kuo A."/>
            <person name="Morin E."/>
            <person name="Chen J."/>
            <person name="Kohler A."/>
            <person name="Krizsan K."/>
            <person name="Balestrini R."/>
            <person name="Da Silva C."/>
            <person name="Montanini B."/>
            <person name="Hainaut M."/>
            <person name="Levati E."/>
            <person name="Barry K.W."/>
            <person name="Belfiori B."/>
            <person name="Cichocki N."/>
            <person name="Clum A."/>
            <person name="Dockter R.B."/>
            <person name="Fauchery L."/>
            <person name="Guy J."/>
            <person name="Iotti M."/>
            <person name="Le Tacon F."/>
            <person name="Lindquist E.A."/>
            <person name="Lipzen A."/>
            <person name="Malagnac F."/>
            <person name="Mello A."/>
            <person name="Molinier V."/>
            <person name="Miyauchi S."/>
            <person name="Poulain J."/>
            <person name="Riccioni C."/>
            <person name="Rubini A."/>
            <person name="Sitrit Y."/>
            <person name="Splivallo R."/>
            <person name="Traeger S."/>
            <person name="Wang M."/>
            <person name="Zifcakova L."/>
            <person name="Wipf D."/>
            <person name="Zambonelli A."/>
            <person name="Paolocci F."/>
            <person name="Nowrousian M."/>
            <person name="Ottonello S."/>
            <person name="Baldrian P."/>
            <person name="Spatafora J.W."/>
            <person name="Henrissat B."/>
            <person name="Nagy L.G."/>
            <person name="Aury J.M."/>
            <person name="Wincker P."/>
            <person name="Grigoriev I.V."/>
            <person name="Bonfante P."/>
            <person name="Martin F.M."/>
        </authorList>
    </citation>
    <scope>NUCLEOTIDE SEQUENCE [LARGE SCALE GENOMIC DNA]</scope>
    <source>
        <strain evidence="2 3">ATCC MYA-4762</strain>
    </source>
</reference>
<proteinExistence type="predicted"/>
<evidence type="ECO:0000313" key="2">
    <source>
        <dbReference type="EMBL" id="RPB26539.1"/>
    </source>
</evidence>
<dbReference type="OrthoDB" id="10349611at2759"/>
<dbReference type="Proteomes" id="UP000267821">
    <property type="component" value="Unassembled WGS sequence"/>
</dbReference>
<feature type="region of interest" description="Disordered" evidence="1">
    <location>
        <begin position="80"/>
        <end position="146"/>
    </location>
</feature>
<dbReference type="EMBL" id="ML121534">
    <property type="protein sequence ID" value="RPB26539.1"/>
    <property type="molecule type" value="Genomic_DNA"/>
</dbReference>
<keyword evidence="3" id="KW-1185">Reference proteome</keyword>
<dbReference type="InParanoid" id="A0A3N4LY79"/>
<sequence>MTGFKWTNIFDRWNEELDVIIWRFLIGGTVNWFTSGHQSQLQRLTIRTKDNCLPQNPSTAQSPTSVVPMKRTAEQAHVVLGEEIPDSPPRLRPRRALPPQRYRDPDTPSASPPPETHRKGSNGRTARQPARKTTSNENHRTNSRSSSFGLVEDKYAKIIERLCIHIDIRTVHREFSCYLWLGFVPNINQFLLRVKKTSKLAFNYVDIVKVQILNSNDPEQWLDVDPRSRDFVKTKTIVGSEVPDFRDLLVENLIRRPGKVYDGKMNIMVNIE</sequence>
<accession>A0A3N4LY79</accession>
<gene>
    <name evidence="2" type="ORF">L211DRAFT_899941</name>
</gene>
<name>A0A3N4LY79_9PEZI</name>